<protein>
    <submittedName>
        <fullName evidence="1">Uncharacterized protein</fullName>
    </submittedName>
</protein>
<evidence type="ECO:0000313" key="2">
    <source>
        <dbReference type="Proteomes" id="UP000617402"/>
    </source>
</evidence>
<evidence type="ECO:0000313" key="1">
    <source>
        <dbReference type="EMBL" id="MBC9785956.1"/>
    </source>
</evidence>
<proteinExistence type="predicted"/>
<gene>
    <name evidence="1" type="ORF">H1S01_15835</name>
</gene>
<name>A0ABR7T5L8_HELCL</name>
<reference evidence="1 2" key="1">
    <citation type="submission" date="2020-07" db="EMBL/GenBank/DDBJ databases">
        <title>Draft whole-genome sequence of Heliobacterium chlorum DSM 3682, type strain.</title>
        <authorList>
            <person name="Kyndt J.A."/>
            <person name="Meyer T.E."/>
            <person name="Imhoff J.F."/>
        </authorList>
    </citation>
    <scope>NUCLEOTIDE SEQUENCE [LARGE SCALE GENOMIC DNA]</scope>
    <source>
        <strain evidence="1 2">DSM 3682</strain>
    </source>
</reference>
<dbReference type="Proteomes" id="UP000617402">
    <property type="component" value="Unassembled WGS sequence"/>
</dbReference>
<comment type="caution">
    <text evidence="1">The sequence shown here is derived from an EMBL/GenBank/DDBJ whole genome shotgun (WGS) entry which is preliminary data.</text>
</comment>
<dbReference type="RefSeq" id="WP_188041390.1">
    <property type="nucleotide sequence ID" value="NZ_JACVHF010000022.1"/>
</dbReference>
<dbReference type="InterPro" id="IPR024307">
    <property type="entry name" value="YmaF"/>
</dbReference>
<organism evidence="1 2">
    <name type="scientific">Heliobacterium chlorum</name>
    <dbReference type="NCBI Taxonomy" id="2698"/>
    <lineage>
        <taxon>Bacteria</taxon>
        <taxon>Bacillati</taxon>
        <taxon>Bacillota</taxon>
        <taxon>Clostridia</taxon>
        <taxon>Eubacteriales</taxon>
        <taxon>Heliobacteriaceae</taxon>
        <taxon>Heliobacterium</taxon>
    </lineage>
</organism>
<dbReference type="Pfam" id="PF12788">
    <property type="entry name" value="YmaF"/>
    <property type="match status" value="1"/>
</dbReference>
<dbReference type="EMBL" id="JACVHF010000022">
    <property type="protein sequence ID" value="MBC9785956.1"/>
    <property type="molecule type" value="Genomic_DNA"/>
</dbReference>
<accession>A0ABR7T5L8</accession>
<keyword evidence="2" id="KW-1185">Reference proteome</keyword>
<sequence>MLNRFFITVPSHSINSKSSYLLPPELIVSCSVSTITLHCLPEYGVSGLLVLKEGVKIHNHRYSFLTRRSRGHRHRMCGTTSCQPNIRGHRHRYFGSTSVSVNHIHFYGGVTGPAVYVQGRRHYHRMSGSTTFNLGHSHSYRGRTRLVRDLCR</sequence>